<dbReference type="AlphaFoldDB" id="A0A285N9T8"/>
<keyword evidence="5 6" id="KW-0560">Oxidoreductase</keyword>
<dbReference type="RefSeq" id="WP_097039807.1">
    <property type="nucleotide sequence ID" value="NZ_OBEK01000001.1"/>
</dbReference>
<gene>
    <name evidence="9" type="ORF">SAMN05421503_1012</name>
</gene>
<dbReference type="Pfam" id="PF00441">
    <property type="entry name" value="Acyl-CoA_dh_1"/>
    <property type="match status" value="1"/>
</dbReference>
<evidence type="ECO:0000259" key="7">
    <source>
        <dbReference type="Pfam" id="PF00441"/>
    </source>
</evidence>
<dbReference type="PIRSF" id="PIRSF016578">
    <property type="entry name" value="HsaA"/>
    <property type="match status" value="1"/>
</dbReference>
<keyword evidence="4 6" id="KW-0274">FAD</keyword>
<feature type="domain" description="Acyl-CoA dehydrogenase/oxidase C-terminal" evidence="7">
    <location>
        <begin position="238"/>
        <end position="355"/>
    </location>
</feature>
<dbReference type="Gene3D" id="2.40.110.10">
    <property type="entry name" value="Butyryl-CoA Dehydrogenase, subunit A, domain 2"/>
    <property type="match status" value="1"/>
</dbReference>
<dbReference type="SUPFAM" id="SSF56645">
    <property type="entry name" value="Acyl-CoA dehydrogenase NM domain-like"/>
    <property type="match status" value="1"/>
</dbReference>
<dbReference type="EMBL" id="OBEK01000001">
    <property type="protein sequence ID" value="SNZ05677.1"/>
    <property type="molecule type" value="Genomic_DNA"/>
</dbReference>
<comment type="similarity">
    <text evidence="2 6">Belongs to the acyl-CoA dehydrogenase family.</text>
</comment>
<dbReference type="Gene3D" id="1.20.140.10">
    <property type="entry name" value="Butyryl-CoA Dehydrogenase, subunit A, domain 3"/>
    <property type="match status" value="1"/>
</dbReference>
<dbReference type="PANTHER" id="PTHR43884">
    <property type="entry name" value="ACYL-COA DEHYDROGENASE"/>
    <property type="match status" value="1"/>
</dbReference>
<protein>
    <submittedName>
        <fullName evidence="9">Acyl-CoA dehydrogenase</fullName>
    </submittedName>
</protein>
<evidence type="ECO:0000256" key="2">
    <source>
        <dbReference type="ARBA" id="ARBA00009347"/>
    </source>
</evidence>
<dbReference type="GO" id="GO:0003995">
    <property type="term" value="F:acyl-CoA dehydrogenase activity"/>
    <property type="evidence" value="ECO:0007669"/>
    <property type="project" value="TreeGrafter"/>
</dbReference>
<comment type="cofactor">
    <cofactor evidence="1 6">
        <name>FAD</name>
        <dbReference type="ChEBI" id="CHEBI:57692"/>
    </cofactor>
</comment>
<dbReference type="STRING" id="586416.GZ22_17095"/>
<dbReference type="InterPro" id="IPR037069">
    <property type="entry name" value="AcylCoA_DH/ox_N_sf"/>
</dbReference>
<dbReference type="OrthoDB" id="9785203at2"/>
<keyword evidence="10" id="KW-1185">Reference proteome</keyword>
<evidence type="ECO:0000256" key="3">
    <source>
        <dbReference type="ARBA" id="ARBA00022630"/>
    </source>
</evidence>
<evidence type="ECO:0000259" key="8">
    <source>
        <dbReference type="Pfam" id="PF02770"/>
    </source>
</evidence>
<dbReference type="InterPro" id="IPR009075">
    <property type="entry name" value="AcylCo_DH/oxidase_C"/>
</dbReference>
<evidence type="ECO:0000256" key="4">
    <source>
        <dbReference type="ARBA" id="ARBA00022827"/>
    </source>
</evidence>
<dbReference type="InterPro" id="IPR046373">
    <property type="entry name" value="Acyl-CoA_Oxase/DH_mid-dom_sf"/>
</dbReference>
<evidence type="ECO:0000313" key="9">
    <source>
        <dbReference type="EMBL" id="SNZ05677.1"/>
    </source>
</evidence>
<name>A0A285N9T8_9BACI</name>
<accession>A0A285N9T8</accession>
<evidence type="ECO:0000256" key="1">
    <source>
        <dbReference type="ARBA" id="ARBA00001974"/>
    </source>
</evidence>
<reference evidence="10" key="1">
    <citation type="submission" date="2017-09" db="EMBL/GenBank/DDBJ databases">
        <authorList>
            <person name="Varghese N."/>
            <person name="Submissions S."/>
        </authorList>
    </citation>
    <scope>NUCLEOTIDE SEQUENCE [LARGE SCALE GENOMIC DNA]</scope>
    <source>
        <strain evidence="10">CGMCC 1.8913</strain>
    </source>
</reference>
<dbReference type="SUPFAM" id="SSF47203">
    <property type="entry name" value="Acyl-CoA dehydrogenase C-terminal domain-like"/>
    <property type="match status" value="1"/>
</dbReference>
<dbReference type="Proteomes" id="UP000219356">
    <property type="component" value="Unassembled WGS sequence"/>
</dbReference>
<organism evidence="9 10">
    <name type="scientific">Terribacillus aidingensis</name>
    <dbReference type="NCBI Taxonomy" id="586416"/>
    <lineage>
        <taxon>Bacteria</taxon>
        <taxon>Bacillati</taxon>
        <taxon>Bacillota</taxon>
        <taxon>Bacilli</taxon>
        <taxon>Bacillales</taxon>
        <taxon>Bacillaceae</taxon>
        <taxon>Terribacillus</taxon>
    </lineage>
</organism>
<evidence type="ECO:0000256" key="5">
    <source>
        <dbReference type="ARBA" id="ARBA00023002"/>
    </source>
</evidence>
<dbReference type="PANTHER" id="PTHR43884:SF25">
    <property type="entry name" value="ACYL-COA DEHYDROGENASE YDBM-RELATED"/>
    <property type="match status" value="1"/>
</dbReference>
<dbReference type="Gene3D" id="1.10.540.10">
    <property type="entry name" value="Acyl-CoA dehydrogenase/oxidase, N-terminal domain"/>
    <property type="match status" value="1"/>
</dbReference>
<feature type="domain" description="Acyl-CoA oxidase/dehydrogenase middle" evidence="8">
    <location>
        <begin position="121"/>
        <end position="213"/>
    </location>
</feature>
<dbReference type="InterPro" id="IPR006091">
    <property type="entry name" value="Acyl-CoA_Oxase/DH_mid-dom"/>
</dbReference>
<proteinExistence type="inferred from homology"/>
<sequence length="380" mass="41822">MIFPCNVHIIEKASKVANVARTYKSIGDEQARLAEKVLDTFRTTAYTLLTVTREQGGDGANLHDFLLAQETLAAGDGAAALSIGWHLSTMQDLCEKANWPAATFSRFLQEVVQDRKIVNRAASEPATGSPTRGGIPETRAKRVGDEYILNGRKTFTSMAADLDYYLVTAYAEEEDTVGSFLIAREINGVSVEKTWNPMGMRATGSDDLVLENVHVPAECFVEKTKTKSGPKGSLLHIPACYLGIAKSARDEALQFAQEFQPNTLDKPIIHVPHIREKIGEMDLELMQARHFMYHVASLWDSFPEKRQQMAGELAAVKVNATKAAVKVVDLAMRIAGGRGLAKNQPFEQHYRDVRAGLHNPPMDDAVVELLASQAANSKKR</sequence>
<evidence type="ECO:0000256" key="6">
    <source>
        <dbReference type="RuleBase" id="RU362125"/>
    </source>
</evidence>
<dbReference type="InterPro" id="IPR036250">
    <property type="entry name" value="AcylCo_DH-like_C"/>
</dbReference>
<keyword evidence="3 6" id="KW-0285">Flavoprotein</keyword>
<dbReference type="GO" id="GO:0050660">
    <property type="term" value="F:flavin adenine dinucleotide binding"/>
    <property type="evidence" value="ECO:0007669"/>
    <property type="project" value="InterPro"/>
</dbReference>
<dbReference type="InterPro" id="IPR009100">
    <property type="entry name" value="AcylCoA_DH/oxidase_NM_dom_sf"/>
</dbReference>
<dbReference type="Pfam" id="PF02770">
    <property type="entry name" value="Acyl-CoA_dh_M"/>
    <property type="match status" value="1"/>
</dbReference>
<dbReference type="CDD" id="cd00567">
    <property type="entry name" value="ACAD"/>
    <property type="match status" value="1"/>
</dbReference>
<evidence type="ECO:0000313" key="10">
    <source>
        <dbReference type="Proteomes" id="UP000219356"/>
    </source>
</evidence>